<evidence type="ECO:0000256" key="3">
    <source>
        <dbReference type="SAM" id="MobiDB-lite"/>
    </source>
</evidence>
<dbReference type="AlphaFoldDB" id="A0A7S3K1T5"/>
<reference evidence="5" key="1">
    <citation type="submission" date="2021-01" db="EMBL/GenBank/DDBJ databases">
        <authorList>
            <person name="Corre E."/>
            <person name="Pelletier E."/>
            <person name="Niang G."/>
            <person name="Scheremetjew M."/>
            <person name="Finn R."/>
            <person name="Kale V."/>
            <person name="Holt S."/>
            <person name="Cochrane G."/>
            <person name="Meng A."/>
            <person name="Brown T."/>
            <person name="Cohen L."/>
        </authorList>
    </citation>
    <scope>NUCLEOTIDE SEQUENCE</scope>
    <source>
        <strain evidence="5">CCMP1510</strain>
    </source>
</reference>
<dbReference type="Gene3D" id="1.25.10.10">
    <property type="entry name" value="Leucine-rich Repeat Variant"/>
    <property type="match status" value="4"/>
</dbReference>
<dbReference type="GO" id="GO:0061630">
    <property type="term" value="F:ubiquitin protein ligase activity"/>
    <property type="evidence" value="ECO:0007669"/>
    <property type="project" value="UniProtKB-EC"/>
</dbReference>
<comment type="catalytic activity">
    <reaction evidence="1">
        <text>S-ubiquitinyl-[E2 ubiquitin-conjugating enzyme]-L-cysteine + [acceptor protein]-L-lysine = [E2 ubiquitin-conjugating enzyme]-L-cysteine + N(6)-ubiquitinyl-[acceptor protein]-L-lysine.</text>
        <dbReference type="EC" id="2.3.2.27"/>
    </reaction>
</comment>
<dbReference type="InterPro" id="IPR003613">
    <property type="entry name" value="Ubox_domain"/>
</dbReference>
<dbReference type="PROSITE" id="PS51698">
    <property type="entry name" value="U_BOX"/>
    <property type="match status" value="1"/>
</dbReference>
<evidence type="ECO:0000256" key="1">
    <source>
        <dbReference type="ARBA" id="ARBA00000900"/>
    </source>
</evidence>
<dbReference type="EC" id="2.3.2.27" evidence="2"/>
<dbReference type="InterPro" id="IPR011989">
    <property type="entry name" value="ARM-like"/>
</dbReference>
<gene>
    <name evidence="5" type="ORF">ALAG00032_LOCUS10219</name>
</gene>
<accession>A0A7S3K1T5</accession>
<dbReference type="InterPro" id="IPR016024">
    <property type="entry name" value="ARM-type_fold"/>
</dbReference>
<dbReference type="GO" id="GO:0016567">
    <property type="term" value="P:protein ubiquitination"/>
    <property type="evidence" value="ECO:0007669"/>
    <property type="project" value="InterPro"/>
</dbReference>
<dbReference type="InterPro" id="IPR013083">
    <property type="entry name" value="Znf_RING/FYVE/PHD"/>
</dbReference>
<dbReference type="Gene3D" id="3.30.40.10">
    <property type="entry name" value="Zinc/RING finger domain, C3HC4 (zinc finger)"/>
    <property type="match status" value="1"/>
</dbReference>
<feature type="region of interest" description="Disordered" evidence="3">
    <location>
        <begin position="1"/>
        <end position="34"/>
    </location>
</feature>
<evidence type="ECO:0000259" key="4">
    <source>
        <dbReference type="PROSITE" id="PS51698"/>
    </source>
</evidence>
<name>A0A7S3K1T5_9STRA</name>
<dbReference type="SUPFAM" id="SSF48371">
    <property type="entry name" value="ARM repeat"/>
    <property type="match status" value="3"/>
</dbReference>
<dbReference type="SMART" id="SM00504">
    <property type="entry name" value="Ubox"/>
    <property type="match status" value="1"/>
</dbReference>
<dbReference type="SUPFAM" id="SSF57850">
    <property type="entry name" value="RING/U-box"/>
    <property type="match status" value="1"/>
</dbReference>
<evidence type="ECO:0000313" key="5">
    <source>
        <dbReference type="EMBL" id="CAE0369456.1"/>
    </source>
</evidence>
<evidence type="ECO:0000256" key="2">
    <source>
        <dbReference type="ARBA" id="ARBA00012483"/>
    </source>
</evidence>
<dbReference type="InterPro" id="IPR000225">
    <property type="entry name" value="Armadillo"/>
</dbReference>
<proteinExistence type="predicted"/>
<feature type="domain" description="U-box" evidence="4">
    <location>
        <begin position="54"/>
        <end position="131"/>
    </location>
</feature>
<sequence>MGNRQSTNRDSRKRGREDDEGGKEGSSSISWWSPPPWKRRRTDINTEKKNLEEDAPSYFMCPITREMMCDPVLLMTLSGRSYEKIHLERYLENNPNRDPLTNETHDSALITAPNRALKEAISAWRRERGLPELLNPPALDQRRISDLERRYPGLGIHVDILLDPTSSISDLVEAAGSVAEYCANFGEEEEERCDTVREAGAIAPLVRLLSHGQEEDIFVSEGATTTNDSAATAAAFALGCVSQCSIRNRIEIRENHGIAPLISLVRRNRAGVGRVFAAGVLVSLACEAESRQAIVDSGGVGVLTTVLKNAIAGNDDASAITPICCALFNLTNDNEPNPRIALLEAGTVSPLIDLIVAGFTPRRQNYILMDQEEENFNQRILSNNQDSALQSQIAGLRQVTRPDTTLEALLSSEEEDNPDNPRQSLLGSESEVRDCAVGILLHISTMDSGDAGKYAILAANGYEALIECVKRYPAGHSSVCGRTLAALAKATESEDPIFRAAIAKADGIQILSDFILAQTSDSTSSCRHAEFHAVLILFGMACDTDYISKFLESNNKGIRALVHAARSGPTGRLDGPVAMAALALHAIASEPGEHRASLIETNTADALVKLLCDQTSADNFGVVLSVDQEEPLFDKVKQAISGVLRLMADINTQTILPLKQHATSVIPSLLAIIDSDRFNNTTTRRNAFDLLRRLALFDLSESSAQLFLGASALDTMSNALERGRIKSPNTENKNCIHSTMNKESALDAAIIIISIFLEGIITKKYPKLIDTRYISLTLKAIKQLLRIDVPTAYQVCATMMLISSLKNEIIDTQLILQDEELVSHLLDRLGSEPISTASFDEQMRAKMSTAKKFADVKADQVKENSAIALSYFGQYFKVQIGRAIPLLLELIRLDTENIKLYQAALVALGACISGRDTANRLHATTIRDAGVIPLLIERAHKNQALLYSVATFFEALAITDSGAFIDDIFRNADCTQGSTLFFRLAQSNVSQDLALRAKRFLRGSRNFPRELLALL</sequence>
<protein>
    <recommendedName>
        <fullName evidence="2">RING-type E3 ubiquitin transferase</fullName>
        <ecNumber evidence="2">2.3.2.27</ecNumber>
    </recommendedName>
</protein>
<dbReference type="Pfam" id="PF04564">
    <property type="entry name" value="U-box"/>
    <property type="match status" value="1"/>
</dbReference>
<dbReference type="EMBL" id="HBIJ01015278">
    <property type="protein sequence ID" value="CAE0369456.1"/>
    <property type="molecule type" value="Transcribed_RNA"/>
</dbReference>
<dbReference type="SMART" id="SM00185">
    <property type="entry name" value="ARM"/>
    <property type="match status" value="5"/>
</dbReference>
<dbReference type="PANTHER" id="PTHR23315">
    <property type="entry name" value="U BOX DOMAIN-CONTAINING"/>
    <property type="match status" value="1"/>
</dbReference>
<organism evidence="5">
    <name type="scientific">Aureoumbra lagunensis</name>
    <dbReference type="NCBI Taxonomy" id="44058"/>
    <lineage>
        <taxon>Eukaryota</taxon>
        <taxon>Sar</taxon>
        <taxon>Stramenopiles</taxon>
        <taxon>Ochrophyta</taxon>
        <taxon>Pelagophyceae</taxon>
        <taxon>Pelagomonadales</taxon>
        <taxon>Aureoumbra</taxon>
    </lineage>
</organism>
<dbReference type="PANTHER" id="PTHR23315:SF7">
    <property type="entry name" value="U-BOX DOMAIN-CONTAINING PROTEIN 4"/>
    <property type="match status" value="1"/>
</dbReference>